<dbReference type="InterPro" id="IPR027417">
    <property type="entry name" value="P-loop_NTPase"/>
</dbReference>
<keyword evidence="5" id="KW-1185">Reference proteome</keyword>
<feature type="domain" description="NACHT-NTPase and P-loop NTPases N-terminal" evidence="3">
    <location>
        <begin position="38"/>
        <end position="127"/>
    </location>
</feature>
<dbReference type="Proteomes" id="UP000799302">
    <property type="component" value="Unassembled WGS sequence"/>
</dbReference>
<dbReference type="OrthoDB" id="5986190at2759"/>
<dbReference type="InterPro" id="IPR002182">
    <property type="entry name" value="NB-ARC"/>
</dbReference>
<evidence type="ECO:0000313" key="4">
    <source>
        <dbReference type="EMBL" id="KAF2671127.1"/>
    </source>
</evidence>
<feature type="compositionally biased region" description="Low complexity" evidence="1">
    <location>
        <begin position="510"/>
        <end position="524"/>
    </location>
</feature>
<dbReference type="EMBL" id="MU004233">
    <property type="protein sequence ID" value="KAF2671127.1"/>
    <property type="molecule type" value="Genomic_DNA"/>
</dbReference>
<dbReference type="Gene3D" id="1.25.40.10">
    <property type="entry name" value="Tetratricopeptide repeat domain"/>
    <property type="match status" value="1"/>
</dbReference>
<evidence type="ECO:0000256" key="1">
    <source>
        <dbReference type="SAM" id="MobiDB-lite"/>
    </source>
</evidence>
<accession>A0A6A6UI49</accession>
<reference evidence="4" key="1">
    <citation type="journal article" date="2020" name="Stud. Mycol.">
        <title>101 Dothideomycetes genomes: a test case for predicting lifestyles and emergence of pathogens.</title>
        <authorList>
            <person name="Haridas S."/>
            <person name="Albert R."/>
            <person name="Binder M."/>
            <person name="Bloem J."/>
            <person name="Labutti K."/>
            <person name="Salamov A."/>
            <person name="Andreopoulos B."/>
            <person name="Baker S."/>
            <person name="Barry K."/>
            <person name="Bills G."/>
            <person name="Bluhm B."/>
            <person name="Cannon C."/>
            <person name="Castanera R."/>
            <person name="Culley D."/>
            <person name="Daum C."/>
            <person name="Ezra D."/>
            <person name="Gonzalez J."/>
            <person name="Henrissat B."/>
            <person name="Kuo A."/>
            <person name="Liang C."/>
            <person name="Lipzen A."/>
            <person name="Lutzoni F."/>
            <person name="Magnuson J."/>
            <person name="Mondo S."/>
            <person name="Nolan M."/>
            <person name="Ohm R."/>
            <person name="Pangilinan J."/>
            <person name="Park H.-J."/>
            <person name="Ramirez L."/>
            <person name="Alfaro M."/>
            <person name="Sun H."/>
            <person name="Tritt A."/>
            <person name="Yoshinaga Y."/>
            <person name="Zwiers L.-H."/>
            <person name="Turgeon B."/>
            <person name="Goodwin S."/>
            <person name="Spatafora J."/>
            <person name="Crous P."/>
            <person name="Grigoriev I."/>
        </authorList>
    </citation>
    <scope>NUCLEOTIDE SEQUENCE</scope>
    <source>
        <strain evidence="4">CBS 115976</strain>
    </source>
</reference>
<gene>
    <name evidence="4" type="ORF">BT63DRAFT_412193</name>
</gene>
<dbReference type="Pfam" id="PF17107">
    <property type="entry name" value="SesA"/>
    <property type="match status" value="1"/>
</dbReference>
<dbReference type="PANTHER" id="PTHR35205:SF1">
    <property type="entry name" value="ZU5 DOMAIN-CONTAINING PROTEIN"/>
    <property type="match status" value="1"/>
</dbReference>
<organism evidence="4 5">
    <name type="scientific">Microthyrium microscopicum</name>
    <dbReference type="NCBI Taxonomy" id="703497"/>
    <lineage>
        <taxon>Eukaryota</taxon>
        <taxon>Fungi</taxon>
        <taxon>Dikarya</taxon>
        <taxon>Ascomycota</taxon>
        <taxon>Pezizomycotina</taxon>
        <taxon>Dothideomycetes</taxon>
        <taxon>Dothideomycetes incertae sedis</taxon>
        <taxon>Microthyriales</taxon>
        <taxon>Microthyriaceae</taxon>
        <taxon>Microthyrium</taxon>
    </lineage>
</organism>
<evidence type="ECO:0008006" key="6">
    <source>
        <dbReference type="Google" id="ProtNLM"/>
    </source>
</evidence>
<dbReference type="InterPro" id="IPR031352">
    <property type="entry name" value="SesA"/>
</dbReference>
<proteinExistence type="predicted"/>
<sequence length="1385" mass="158062">MVLDPITAVGIASSFAQLIEIGFKIGHRIRLFTSAQVELPSTLRDAGDRLDLVIKSLVRLQNDSDAATELSNFLIGLKRRMESLDEIIDKYLPKDDDSTTTKLVAAVRSLGKDRKVEKLSEELQSDVIYLTGYLTARMSVAALTSSGGTGRHLEGRKLFRIPYKKVSHFVGREALLNELSASMDEPATGHTAPVIVLQGMGGQGKTQTALEYCHRAWRRERYKAVMWLNATSESSLVKSLANLAELFKEPGQILIDNEARAQFVKRVLESWSESFLLVFDNYDEPEQFRNVHEYFPAADQGRILFTTRDPDTWRLGKQIKVDGMLEIEGLDLLFDVTGVEETPDNLSNGKDIIRRLGYLPLAIDQAGAYIHDSDGEIGLDEFLEFFEQETTDILESTPAVWEYLDLAKESQREHAKSVFSTWELSLSRLPLETDDGKKIVEFLSVLGFFHPESIPEDLFRIYLLRNPDPTLHPPWFTLFQDSSGTWSSKKFRDWAMRLRKLSLITGFSRTTTSDDSSTPNTTATKPKLKSANSSKTSTQGNLQLALHPLVSDWLRLRPTDPTARQTAFRTFSAIMAQNCAEYHVTTWLLGLTFRIPVARKNAFLQHLSQYERRLIGYMGDDTDALPPAPTLMPNIDKDVACAELCLGLFLTDANLFDRALVIYEWLLRVCDARPGVLKSRIHGWVAERILNDMAFVGNHLGAFERGQSLEKHFAEKYGSESLEYLEVLLVGISMGVDTYKYEEVARVTRECYNKLEAMMAEEERAGRKPTDLEERDDDDDTEWSMWEEANSLWEQYALELAISLWELDEPETLEESAKILERVCKAGTKSKDVKQGSTKWNWRMWILANSMTDHVGQKGNMVTELLYLVEKELGKENFTYFATQQELAELLQDQGKYVEAEDLIRECIKNTRDYPPREDSDLYMLGQLRNSLMKQSKIEEAIETHLQGLRICESRKNPEHWTYWEWKYWYCELLLKKGDLDLAEKSIKECINATKDITVRNFDIEMLTCLRQILVAQKRFTEAVELTRKIVDMVKDRDVMTVANKRAWVRDLANLINVGLRDPREAERVISQLENPNALELNNRLVFRHSIDDIEMVETSTSIMLDLLNCFGTGLEEITEPPLDSKHTYASLAQEVCNRLKKKDTPQRHHLATWDEAEDEDEDPVDRPMGEPIIVQGNWSIYAFFLHRSLTSLRLGDFAAATHYQELYKSLFELFKEKHKDRFGIAFKAVESKIRIMLELKKSGNHSETGMRILGDMISWAENRCRELLGVDAPETRKLESLSELRNSVIKSLDLELLGASLSMKSLDILPAHYRPHASTDTLVSNAGQDSVGEQGHVGDHEGSLEMLSGMDRQPKMFALQRRPTDLARMAMEMEVPDCTRGRNT</sequence>
<dbReference type="PANTHER" id="PTHR35205">
    <property type="entry name" value="NB-ARC AND TPR DOMAIN PROTEIN"/>
    <property type="match status" value="1"/>
</dbReference>
<dbReference type="Gene3D" id="3.40.50.300">
    <property type="entry name" value="P-loop containing nucleotide triphosphate hydrolases"/>
    <property type="match status" value="1"/>
</dbReference>
<dbReference type="Pfam" id="PF00931">
    <property type="entry name" value="NB-ARC"/>
    <property type="match status" value="1"/>
</dbReference>
<feature type="domain" description="NB-ARC" evidence="2">
    <location>
        <begin position="183"/>
        <end position="311"/>
    </location>
</feature>
<dbReference type="GO" id="GO:0043531">
    <property type="term" value="F:ADP binding"/>
    <property type="evidence" value="ECO:0007669"/>
    <property type="project" value="InterPro"/>
</dbReference>
<dbReference type="SUPFAM" id="SSF52540">
    <property type="entry name" value="P-loop containing nucleoside triphosphate hydrolases"/>
    <property type="match status" value="1"/>
</dbReference>
<evidence type="ECO:0000313" key="5">
    <source>
        <dbReference type="Proteomes" id="UP000799302"/>
    </source>
</evidence>
<feature type="region of interest" description="Disordered" evidence="1">
    <location>
        <begin position="510"/>
        <end position="538"/>
    </location>
</feature>
<protein>
    <recommendedName>
        <fullName evidence="6">NB-ARC domain-containing protein</fullName>
    </recommendedName>
</protein>
<evidence type="ECO:0000259" key="2">
    <source>
        <dbReference type="Pfam" id="PF00931"/>
    </source>
</evidence>
<evidence type="ECO:0000259" key="3">
    <source>
        <dbReference type="Pfam" id="PF17107"/>
    </source>
</evidence>
<dbReference type="InterPro" id="IPR011990">
    <property type="entry name" value="TPR-like_helical_dom_sf"/>
</dbReference>
<dbReference type="SUPFAM" id="SSF48452">
    <property type="entry name" value="TPR-like"/>
    <property type="match status" value="1"/>
</dbReference>
<name>A0A6A6UI49_9PEZI</name>